<comment type="cofactor">
    <cofactor evidence="11">
        <name>FAD</name>
        <dbReference type="ChEBI" id="CHEBI:57692"/>
    </cofactor>
    <text evidence="11">Binds 1 FAD per subunit.</text>
</comment>
<protein>
    <submittedName>
        <fullName evidence="14">Dihydroorotate dehydrogenase electron transfer subunit</fullName>
    </submittedName>
</protein>
<feature type="binding site" evidence="11">
    <location>
        <begin position="70"/>
        <end position="71"/>
    </location>
    <ligand>
        <name>FAD</name>
        <dbReference type="ChEBI" id="CHEBI:57692"/>
    </ligand>
</feature>
<dbReference type="PANTHER" id="PTHR43513:SF3">
    <property type="entry name" value="DIHYDROOROTATE DEHYDROGENASE B (NAD(+)), ELECTRON TRANSFER SUBUNIT-RELATED"/>
    <property type="match status" value="1"/>
</dbReference>
<keyword evidence="9 12" id="KW-0411">Iron-sulfur</keyword>
<evidence type="ECO:0000256" key="3">
    <source>
        <dbReference type="ARBA" id="ARBA00022630"/>
    </source>
</evidence>
<dbReference type="GO" id="GO:0046872">
    <property type="term" value="F:metal ion binding"/>
    <property type="evidence" value="ECO:0007669"/>
    <property type="project" value="UniProtKB-KW"/>
</dbReference>
<feature type="binding site" evidence="11">
    <location>
        <begin position="48"/>
        <end position="51"/>
    </location>
    <ligand>
        <name>FAD</name>
        <dbReference type="ChEBI" id="CHEBI:57692"/>
    </ligand>
</feature>
<dbReference type="SUPFAM" id="SSF52343">
    <property type="entry name" value="Ferredoxin reductase-like, C-terminal NADP-linked domain"/>
    <property type="match status" value="1"/>
</dbReference>
<dbReference type="GO" id="GO:0051537">
    <property type="term" value="F:2 iron, 2 sulfur cluster binding"/>
    <property type="evidence" value="ECO:0007669"/>
    <property type="project" value="UniProtKB-KW"/>
</dbReference>
<dbReference type="InterPro" id="IPR019480">
    <property type="entry name" value="Dihydroorotate_DH_Fe-S-bd"/>
</dbReference>
<keyword evidence="4 12" id="KW-0001">2Fe-2S</keyword>
<dbReference type="CDD" id="cd06218">
    <property type="entry name" value="DHOD_e_trans"/>
    <property type="match status" value="1"/>
</dbReference>
<feature type="binding site" evidence="12">
    <location>
        <position position="229"/>
    </location>
    <ligand>
        <name>[2Fe-2S] cluster</name>
        <dbReference type="ChEBI" id="CHEBI:190135"/>
    </ligand>
</feature>
<feature type="binding site" evidence="12">
    <location>
        <position position="209"/>
    </location>
    <ligand>
        <name>[2Fe-2S] cluster</name>
        <dbReference type="ChEBI" id="CHEBI:190135"/>
    </ligand>
</feature>
<reference evidence="14" key="1">
    <citation type="submission" date="2020-10" db="EMBL/GenBank/DDBJ databases">
        <authorList>
            <person name="Gilroy R."/>
        </authorList>
    </citation>
    <scope>NUCLEOTIDE SEQUENCE</scope>
    <source>
        <strain evidence="14">ChiGjej3B3-7149</strain>
    </source>
</reference>
<evidence type="ECO:0000256" key="1">
    <source>
        <dbReference type="ARBA" id="ARBA00006422"/>
    </source>
</evidence>
<dbReference type="GO" id="GO:0050660">
    <property type="term" value="F:flavin adenine dinucleotide binding"/>
    <property type="evidence" value="ECO:0007669"/>
    <property type="project" value="InterPro"/>
</dbReference>
<evidence type="ECO:0000256" key="9">
    <source>
        <dbReference type="ARBA" id="ARBA00023014"/>
    </source>
</evidence>
<keyword evidence="3 11" id="KW-0285">Flavoprotein</keyword>
<dbReference type="GO" id="GO:0016491">
    <property type="term" value="F:oxidoreductase activity"/>
    <property type="evidence" value="ECO:0007669"/>
    <property type="project" value="InterPro"/>
</dbReference>
<dbReference type="PROSITE" id="PS51384">
    <property type="entry name" value="FAD_FR"/>
    <property type="match status" value="1"/>
</dbReference>
<evidence type="ECO:0000256" key="12">
    <source>
        <dbReference type="PIRSR" id="PIRSR006816-2"/>
    </source>
</evidence>
<dbReference type="InterPro" id="IPR012165">
    <property type="entry name" value="Cyt_c3_hydrogenase_gsu"/>
</dbReference>
<evidence type="ECO:0000256" key="4">
    <source>
        <dbReference type="ARBA" id="ARBA00022714"/>
    </source>
</evidence>
<dbReference type="InterPro" id="IPR037117">
    <property type="entry name" value="Dihydroorotate_DH_ele_sf"/>
</dbReference>
<keyword evidence="6 11" id="KW-0274">FAD</keyword>
<dbReference type="Gene3D" id="2.40.30.10">
    <property type="entry name" value="Translation factors"/>
    <property type="match status" value="1"/>
</dbReference>
<dbReference type="Proteomes" id="UP000824238">
    <property type="component" value="Unassembled WGS sequence"/>
</dbReference>
<dbReference type="Gene3D" id="3.40.50.80">
    <property type="entry name" value="Nucleotide-binding domain of ferredoxin-NADP reductase (FNR) module"/>
    <property type="match status" value="1"/>
</dbReference>
<dbReference type="EMBL" id="DVHH01000130">
    <property type="protein sequence ID" value="HIR54963.1"/>
    <property type="molecule type" value="Genomic_DNA"/>
</dbReference>
<dbReference type="GO" id="GO:0006221">
    <property type="term" value="P:pyrimidine nucleotide biosynthetic process"/>
    <property type="evidence" value="ECO:0007669"/>
    <property type="project" value="InterPro"/>
</dbReference>
<dbReference type="PANTHER" id="PTHR43513">
    <property type="entry name" value="DIHYDROOROTATE DEHYDROGENASE B (NAD(+)), ELECTRON TRANSFER SUBUNIT"/>
    <property type="match status" value="1"/>
</dbReference>
<evidence type="ECO:0000256" key="6">
    <source>
        <dbReference type="ARBA" id="ARBA00022827"/>
    </source>
</evidence>
<keyword evidence="8 12" id="KW-0408">Iron</keyword>
<evidence type="ECO:0000256" key="5">
    <source>
        <dbReference type="ARBA" id="ARBA00022723"/>
    </source>
</evidence>
<evidence type="ECO:0000256" key="10">
    <source>
        <dbReference type="ARBA" id="ARBA00034078"/>
    </source>
</evidence>
<dbReference type="InterPro" id="IPR039261">
    <property type="entry name" value="FNR_nucleotide-bd"/>
</dbReference>
<evidence type="ECO:0000256" key="8">
    <source>
        <dbReference type="ARBA" id="ARBA00023004"/>
    </source>
</evidence>
<keyword evidence="7" id="KW-0249">Electron transport</keyword>
<dbReference type="InterPro" id="IPR050353">
    <property type="entry name" value="PyrK_electron_transfer"/>
</dbReference>
<comment type="similarity">
    <text evidence="1">Belongs to the PyrK family.</text>
</comment>
<feature type="binding site" evidence="12">
    <location>
        <position position="217"/>
    </location>
    <ligand>
        <name>[2Fe-2S] cluster</name>
        <dbReference type="ChEBI" id="CHEBI:190135"/>
    </ligand>
</feature>
<comment type="cofactor">
    <cofactor evidence="10">
        <name>[2Fe-2S] cluster</name>
        <dbReference type="ChEBI" id="CHEBI:190135"/>
    </cofactor>
</comment>
<dbReference type="AlphaFoldDB" id="A0A9D1DLC3"/>
<gene>
    <name evidence="14" type="ORF">IAD36_05115</name>
</gene>
<dbReference type="Pfam" id="PF10418">
    <property type="entry name" value="DHODB_Fe-S_bind"/>
    <property type="match status" value="1"/>
</dbReference>
<name>A0A9D1DLC3_9FIRM</name>
<evidence type="ECO:0000313" key="15">
    <source>
        <dbReference type="Proteomes" id="UP000824238"/>
    </source>
</evidence>
<dbReference type="SUPFAM" id="SSF63380">
    <property type="entry name" value="Riboflavin synthase domain-like"/>
    <property type="match status" value="1"/>
</dbReference>
<dbReference type="InterPro" id="IPR017927">
    <property type="entry name" value="FAD-bd_FR_type"/>
</dbReference>
<evidence type="ECO:0000256" key="11">
    <source>
        <dbReference type="PIRSR" id="PIRSR006816-1"/>
    </source>
</evidence>
<feature type="binding site" evidence="12">
    <location>
        <position position="214"/>
    </location>
    <ligand>
        <name>[2Fe-2S] cluster</name>
        <dbReference type="ChEBI" id="CHEBI:190135"/>
    </ligand>
</feature>
<sequence length="242" mass="25346">MKKVRFQLSQAYFAAPGLRVMKLRGDTEGAAGPGRFVEVSAPGFFLRRPFSVCGVEGDELTLAVKLAGHGTKALHELAPGAQLELLTGLGNGFELSAAGERPLLLGGGSGVAPMLYLARELSKLGVRPAAAIGFGSAGEVCFEREFGETCGSLRVFTLDGSRGERGLVTQALGEGFSSVFACGPLPMLRAIDEKSPAPAQFSLEARMGCGFGACMGCTIDTVNGPRRVCKDGPVFRSGEVRW</sequence>
<evidence type="ECO:0000259" key="13">
    <source>
        <dbReference type="PROSITE" id="PS51384"/>
    </source>
</evidence>
<comment type="caution">
    <text evidence="14">The sequence shown here is derived from an EMBL/GenBank/DDBJ whole genome shotgun (WGS) entry which is preliminary data.</text>
</comment>
<dbReference type="Gene3D" id="2.10.240.10">
    <property type="entry name" value="Dihydroorotate dehydrogenase, electron transfer subunit"/>
    <property type="match status" value="1"/>
</dbReference>
<evidence type="ECO:0000313" key="14">
    <source>
        <dbReference type="EMBL" id="HIR54963.1"/>
    </source>
</evidence>
<comment type="cofactor">
    <cofactor evidence="12">
        <name>[2Fe-2S] cluster</name>
        <dbReference type="ChEBI" id="CHEBI:190135"/>
    </cofactor>
    <text evidence="12">Binds 1 [2Fe-2S] cluster per subunit.</text>
</comment>
<organism evidence="14 15">
    <name type="scientific">Candidatus Scatomorpha intestinigallinarum</name>
    <dbReference type="NCBI Taxonomy" id="2840923"/>
    <lineage>
        <taxon>Bacteria</taxon>
        <taxon>Bacillati</taxon>
        <taxon>Bacillota</taxon>
        <taxon>Clostridia</taxon>
        <taxon>Eubacteriales</taxon>
        <taxon>Candidatus Scatomorpha</taxon>
    </lineage>
</organism>
<dbReference type="InterPro" id="IPR017938">
    <property type="entry name" value="Riboflavin_synthase-like_b-brl"/>
</dbReference>
<accession>A0A9D1DLC3</accession>
<keyword evidence="5 12" id="KW-0479">Metal-binding</keyword>
<evidence type="ECO:0000256" key="7">
    <source>
        <dbReference type="ARBA" id="ARBA00022982"/>
    </source>
</evidence>
<reference evidence="14" key="2">
    <citation type="journal article" date="2021" name="PeerJ">
        <title>Extensive microbial diversity within the chicken gut microbiome revealed by metagenomics and culture.</title>
        <authorList>
            <person name="Gilroy R."/>
            <person name="Ravi A."/>
            <person name="Getino M."/>
            <person name="Pursley I."/>
            <person name="Horton D.L."/>
            <person name="Alikhan N.F."/>
            <person name="Baker D."/>
            <person name="Gharbi K."/>
            <person name="Hall N."/>
            <person name="Watson M."/>
            <person name="Adriaenssens E.M."/>
            <person name="Foster-Nyarko E."/>
            <person name="Jarju S."/>
            <person name="Secka A."/>
            <person name="Antonio M."/>
            <person name="Oren A."/>
            <person name="Chaudhuri R.R."/>
            <person name="La Ragione R."/>
            <person name="Hildebrand F."/>
            <person name="Pallen M.J."/>
        </authorList>
    </citation>
    <scope>NUCLEOTIDE SEQUENCE</scope>
    <source>
        <strain evidence="14">ChiGjej3B3-7149</strain>
    </source>
</reference>
<feature type="domain" description="FAD-binding FR-type" evidence="13">
    <location>
        <begin position="1"/>
        <end position="96"/>
    </location>
</feature>
<proteinExistence type="inferred from homology"/>
<evidence type="ECO:0000256" key="2">
    <source>
        <dbReference type="ARBA" id="ARBA00022448"/>
    </source>
</evidence>
<dbReference type="PIRSF" id="PIRSF006816">
    <property type="entry name" value="Cyc3_hyd_g"/>
    <property type="match status" value="1"/>
</dbReference>
<keyword evidence="2" id="KW-0813">Transport</keyword>